<protein>
    <submittedName>
        <fullName evidence="2">Uncharacterized protein</fullName>
    </submittedName>
</protein>
<feature type="compositionally biased region" description="Low complexity" evidence="1">
    <location>
        <begin position="140"/>
        <end position="171"/>
    </location>
</feature>
<dbReference type="EMBL" id="VSSQ01022006">
    <property type="protein sequence ID" value="MPM67994.1"/>
    <property type="molecule type" value="Genomic_DNA"/>
</dbReference>
<dbReference type="AlphaFoldDB" id="A0A645C1Z2"/>
<evidence type="ECO:0000256" key="1">
    <source>
        <dbReference type="SAM" id="MobiDB-lite"/>
    </source>
</evidence>
<feature type="compositionally biased region" description="Low complexity" evidence="1">
    <location>
        <begin position="328"/>
        <end position="340"/>
    </location>
</feature>
<feature type="compositionally biased region" description="Low complexity" evidence="1">
    <location>
        <begin position="54"/>
        <end position="73"/>
    </location>
</feature>
<proteinExistence type="predicted"/>
<reference evidence="2" key="1">
    <citation type="submission" date="2019-08" db="EMBL/GenBank/DDBJ databases">
        <authorList>
            <person name="Kucharzyk K."/>
            <person name="Murdoch R.W."/>
            <person name="Higgins S."/>
            <person name="Loffler F."/>
        </authorList>
    </citation>
    <scope>NUCLEOTIDE SEQUENCE</scope>
</reference>
<accession>A0A645C1Z2</accession>
<evidence type="ECO:0000313" key="2">
    <source>
        <dbReference type="EMBL" id="MPM67994.1"/>
    </source>
</evidence>
<gene>
    <name evidence="2" type="ORF">SDC9_114920</name>
</gene>
<sequence>MPRVSATCWATVRLSPVSSTGVRPSPRSREIASGLVGRIASATVMTPRAAPSQATTTAVRPAASASAAARASSGGNPALSPVRRPLSSPVGRSLLPPTGCPLSSPASRVRRPTRTVRPSTVPRTPRPARLVKPSTSDSGPTRSSAPRATARAIGCSEAASTAPPRRSTSSTVVPSAAYASIRVIVPVVTVPVLSSTIVSTLRVDSRTSGPLIRMPSWAPRPVPTSRAVGVARPRAQGQATMSTATAAVKAAVSGKPRAIQVARVARATTMTIGTKTPETRSASRWISALPDWASSTRRAIRASRVSAPIRVARTTSRPPAFTVAPVTVSSGATSTGTDSPVSIEASTADVPATTTPSVAIFSPGRTTNSSPTRRSSIGIRTSAPSRSTATSFAPSSSRARSAAPARRFDRFSM</sequence>
<name>A0A645C1Z2_9ZZZZ</name>
<feature type="region of interest" description="Disordered" evidence="1">
    <location>
        <begin position="328"/>
        <end position="413"/>
    </location>
</feature>
<feature type="compositionally biased region" description="Low complexity" evidence="1">
    <location>
        <begin position="362"/>
        <end position="405"/>
    </location>
</feature>
<comment type="caution">
    <text evidence="2">The sequence shown here is derived from an EMBL/GenBank/DDBJ whole genome shotgun (WGS) entry which is preliminary data.</text>
</comment>
<organism evidence="2">
    <name type="scientific">bioreactor metagenome</name>
    <dbReference type="NCBI Taxonomy" id="1076179"/>
    <lineage>
        <taxon>unclassified sequences</taxon>
        <taxon>metagenomes</taxon>
        <taxon>ecological metagenomes</taxon>
    </lineage>
</organism>
<feature type="region of interest" description="Disordered" evidence="1">
    <location>
        <begin position="46"/>
        <end position="172"/>
    </location>
</feature>